<protein>
    <submittedName>
        <fullName evidence="13">Lipoprotein-anchoring transpeptidase ErfK/SrfK</fullName>
    </submittedName>
</protein>
<dbReference type="SUPFAM" id="SSF141523">
    <property type="entry name" value="L,D-transpeptidase catalytic domain-like"/>
    <property type="match status" value="1"/>
</dbReference>
<dbReference type="GO" id="GO:0016757">
    <property type="term" value="F:glycosyltransferase activity"/>
    <property type="evidence" value="ECO:0007669"/>
    <property type="project" value="UniProtKB-KW"/>
</dbReference>
<comment type="pathway">
    <text evidence="1 9">Cell wall biogenesis; peptidoglycan biosynthesis.</text>
</comment>
<keyword evidence="6 9" id="KW-0133">Cell shape</keyword>
<keyword evidence="3" id="KW-0328">Glycosyltransferase</keyword>
<dbReference type="GO" id="GO:0071555">
    <property type="term" value="P:cell wall organization"/>
    <property type="evidence" value="ECO:0007669"/>
    <property type="project" value="UniProtKB-UniRule"/>
</dbReference>
<keyword evidence="8 9" id="KW-0961">Cell wall biogenesis/degradation</keyword>
<dbReference type="Proteomes" id="UP000249165">
    <property type="component" value="Unassembled WGS sequence"/>
</dbReference>
<evidence type="ECO:0000259" key="12">
    <source>
        <dbReference type="PROSITE" id="PS52029"/>
    </source>
</evidence>
<dbReference type="Gene3D" id="2.40.440.10">
    <property type="entry name" value="L,D-transpeptidase catalytic domain-like"/>
    <property type="match status" value="1"/>
</dbReference>
<keyword evidence="14" id="KW-1185">Reference proteome</keyword>
<evidence type="ECO:0000256" key="2">
    <source>
        <dbReference type="ARBA" id="ARBA00005992"/>
    </source>
</evidence>
<dbReference type="Pfam" id="PF03734">
    <property type="entry name" value="YkuD"/>
    <property type="match status" value="1"/>
</dbReference>
<dbReference type="PANTHER" id="PTHR30582">
    <property type="entry name" value="L,D-TRANSPEPTIDASE"/>
    <property type="match status" value="1"/>
</dbReference>
<dbReference type="EMBL" id="QLMG01000048">
    <property type="protein sequence ID" value="RAK11637.1"/>
    <property type="molecule type" value="Genomic_DNA"/>
</dbReference>
<dbReference type="PROSITE" id="PS51257">
    <property type="entry name" value="PROKAR_LIPOPROTEIN"/>
    <property type="match status" value="1"/>
</dbReference>
<dbReference type="GO" id="GO:0071972">
    <property type="term" value="F:peptidoglycan L,D-transpeptidase activity"/>
    <property type="evidence" value="ECO:0007669"/>
    <property type="project" value="TreeGrafter"/>
</dbReference>
<reference evidence="13 14" key="1">
    <citation type="submission" date="2018-06" db="EMBL/GenBank/DDBJ databases">
        <title>Genomic Encyclopedia of Archaeal and Bacterial Type Strains, Phase II (KMG-II): from individual species to whole genera.</title>
        <authorList>
            <person name="Goeker M."/>
        </authorList>
    </citation>
    <scope>NUCLEOTIDE SEQUENCE [LARGE SCALE GENOMIC DNA]</scope>
    <source>
        <strain evidence="13 14">DSM 22011</strain>
    </source>
</reference>
<keyword evidence="13" id="KW-0449">Lipoprotein</keyword>
<dbReference type="InterPro" id="IPR050979">
    <property type="entry name" value="LD-transpeptidase"/>
</dbReference>
<evidence type="ECO:0000256" key="9">
    <source>
        <dbReference type="PROSITE-ProRule" id="PRU01373"/>
    </source>
</evidence>
<dbReference type="AlphaFoldDB" id="A0A327XU63"/>
<evidence type="ECO:0000256" key="11">
    <source>
        <dbReference type="SAM" id="SignalP"/>
    </source>
</evidence>
<evidence type="ECO:0000256" key="5">
    <source>
        <dbReference type="ARBA" id="ARBA00022801"/>
    </source>
</evidence>
<feature type="active site" description="Proton donor/acceptor" evidence="9">
    <location>
        <position position="179"/>
    </location>
</feature>
<comment type="caution">
    <text evidence="13">The sequence shown here is derived from an EMBL/GenBank/DDBJ whole genome shotgun (WGS) entry which is preliminary data.</text>
</comment>
<dbReference type="PROSITE" id="PS52029">
    <property type="entry name" value="LD_TPASE"/>
    <property type="match status" value="1"/>
</dbReference>
<organism evidence="13 14">
    <name type="scientific">Salipiger aestuarii</name>
    <dbReference type="NCBI Taxonomy" id="568098"/>
    <lineage>
        <taxon>Bacteria</taxon>
        <taxon>Pseudomonadati</taxon>
        <taxon>Pseudomonadota</taxon>
        <taxon>Alphaproteobacteria</taxon>
        <taxon>Rhodobacterales</taxon>
        <taxon>Roseobacteraceae</taxon>
        <taxon>Salipiger</taxon>
    </lineage>
</organism>
<feature type="active site" description="Nucleophile" evidence="9">
    <location>
        <position position="195"/>
    </location>
</feature>
<evidence type="ECO:0000256" key="3">
    <source>
        <dbReference type="ARBA" id="ARBA00022676"/>
    </source>
</evidence>
<feature type="domain" description="L,D-TPase catalytic" evidence="12">
    <location>
        <begin position="82"/>
        <end position="219"/>
    </location>
</feature>
<dbReference type="PANTHER" id="PTHR30582:SF24">
    <property type="entry name" value="L,D-TRANSPEPTIDASE ERFK_SRFK-RELATED"/>
    <property type="match status" value="1"/>
</dbReference>
<evidence type="ECO:0000256" key="6">
    <source>
        <dbReference type="ARBA" id="ARBA00022960"/>
    </source>
</evidence>
<evidence type="ECO:0000256" key="7">
    <source>
        <dbReference type="ARBA" id="ARBA00022984"/>
    </source>
</evidence>
<gene>
    <name evidence="13" type="ORF">ATI53_10486</name>
</gene>
<feature type="signal peptide" evidence="11">
    <location>
        <begin position="1"/>
        <end position="17"/>
    </location>
</feature>
<sequence>MIALPRFRLAMAAPLLAAGLVSACAYTPTATLPLMPKISPETRAMYAATTDGGFEVAAVDDEYLSEEKARQLVDYYAPYAAGTIVVDPGAKFLYHLQGDNRAMRYVVAVGAAGHDFSGEATIPFQRDWPYWTPTQNMVRRDPETYGPVRNGLPGGLENPLGARALYLYKGGRDTLYRIHGTPSPWTVGHATSSGCIRMFNQDVIYLADQVAKGTKVVVLTKDEANRWTSPDNMAGAPIPDTDLNGAAG</sequence>
<evidence type="ECO:0000256" key="1">
    <source>
        <dbReference type="ARBA" id="ARBA00004752"/>
    </source>
</evidence>
<keyword evidence="4" id="KW-0808">Transferase</keyword>
<proteinExistence type="inferred from homology"/>
<feature type="region of interest" description="Disordered" evidence="10">
    <location>
        <begin position="228"/>
        <end position="248"/>
    </location>
</feature>
<evidence type="ECO:0000256" key="4">
    <source>
        <dbReference type="ARBA" id="ARBA00022679"/>
    </source>
</evidence>
<keyword evidence="7 9" id="KW-0573">Peptidoglycan synthesis</keyword>
<feature type="chain" id="PRO_5016452078" evidence="11">
    <location>
        <begin position="18"/>
        <end position="248"/>
    </location>
</feature>
<dbReference type="CDD" id="cd16913">
    <property type="entry name" value="YkuD_like"/>
    <property type="match status" value="1"/>
</dbReference>
<dbReference type="InterPro" id="IPR038063">
    <property type="entry name" value="Transpep_catalytic_dom"/>
</dbReference>
<evidence type="ECO:0000313" key="14">
    <source>
        <dbReference type="Proteomes" id="UP000249165"/>
    </source>
</evidence>
<dbReference type="RefSeq" id="WP_111551082.1">
    <property type="nucleotide sequence ID" value="NZ_LIGK01000050.1"/>
</dbReference>
<dbReference type="InterPro" id="IPR005490">
    <property type="entry name" value="LD_TPept_cat_dom"/>
</dbReference>
<name>A0A327XU63_9RHOB</name>
<keyword evidence="11" id="KW-0732">Signal</keyword>
<keyword evidence="5" id="KW-0378">Hydrolase</keyword>
<evidence type="ECO:0000256" key="10">
    <source>
        <dbReference type="SAM" id="MobiDB-lite"/>
    </source>
</evidence>
<evidence type="ECO:0000313" key="13">
    <source>
        <dbReference type="EMBL" id="RAK11637.1"/>
    </source>
</evidence>
<comment type="similarity">
    <text evidence="2">Belongs to the YkuD family.</text>
</comment>
<accession>A0A327XU63</accession>
<dbReference type="UniPathway" id="UPA00219"/>
<dbReference type="OrthoDB" id="9795305at2"/>
<dbReference type="GO" id="GO:0005576">
    <property type="term" value="C:extracellular region"/>
    <property type="evidence" value="ECO:0007669"/>
    <property type="project" value="TreeGrafter"/>
</dbReference>
<dbReference type="GO" id="GO:0018104">
    <property type="term" value="P:peptidoglycan-protein cross-linking"/>
    <property type="evidence" value="ECO:0007669"/>
    <property type="project" value="TreeGrafter"/>
</dbReference>
<evidence type="ECO:0000256" key="8">
    <source>
        <dbReference type="ARBA" id="ARBA00023316"/>
    </source>
</evidence>
<dbReference type="GO" id="GO:0008360">
    <property type="term" value="P:regulation of cell shape"/>
    <property type="evidence" value="ECO:0007669"/>
    <property type="project" value="UniProtKB-UniRule"/>
</dbReference>